<dbReference type="RefSeq" id="WP_130598827.1">
    <property type="nucleotide sequence ID" value="NZ_CP036200.1"/>
</dbReference>
<dbReference type="SUPFAM" id="SSF101790">
    <property type="entry name" value="Aminomethyltransferase beta-barrel domain"/>
    <property type="match status" value="1"/>
</dbReference>
<dbReference type="AlphaFoldDB" id="A0A411PG47"/>
<sequence>MTISAQPIDWTFNDTPPALVLSHLSHLGLVEISGEQGRSFIHGQVTTDITSLEANQWRWGAHCDPKGKMLAAFRTFAIGDNLMMLMPKDTLAVDLPQLQKYAVFSKAELVDVSDSLALIGVSGANAASFITEQFGAPEHELNQFDDVTVIKDGERFIVVIASEKVAELQAKAGVALTDNSHFKALEIKAGYPNIGAEHANQYVPQMCNLQAINGISFNKGCYMGQETVARMKYRGGNKRALYILKGTASVELNAETQVEIADEDGFRRGGNVIEFVQQGEQVLLTAVLANDTPNTAKLRIKDDAASELSIVALPYSLEDEE</sequence>
<evidence type="ECO:0000259" key="1">
    <source>
        <dbReference type="Pfam" id="PF01571"/>
    </source>
</evidence>
<name>A0A411PG47_9GAMM</name>
<dbReference type="Gene3D" id="3.30.70.1400">
    <property type="entry name" value="Aminomethyltransferase beta-barrel domains"/>
    <property type="match status" value="1"/>
</dbReference>
<dbReference type="Pfam" id="PF01571">
    <property type="entry name" value="GCV_T"/>
    <property type="match status" value="1"/>
</dbReference>
<dbReference type="Gene3D" id="3.30.70.1630">
    <property type="match status" value="1"/>
</dbReference>
<proteinExistence type="predicted"/>
<reference evidence="3 4" key="1">
    <citation type="submission" date="2019-02" db="EMBL/GenBank/DDBJ databases">
        <title>Shewanella sp. D4-2 isolated from Dokdo Island.</title>
        <authorList>
            <person name="Baek K."/>
        </authorList>
    </citation>
    <scope>NUCLEOTIDE SEQUENCE [LARGE SCALE GENOMIC DNA]</scope>
    <source>
        <strain evidence="3 4">D4-2</strain>
    </source>
</reference>
<dbReference type="OrthoDB" id="9796287at2"/>
<gene>
    <name evidence="3" type="primary">ygfZ</name>
    <name evidence="3" type="ORF">EXU30_07570</name>
</gene>
<accession>A0A411PG47</accession>
<feature type="domain" description="tRNA-modifying protein YgfZ-like beta-barrel" evidence="2">
    <location>
        <begin position="237"/>
        <end position="303"/>
    </location>
</feature>
<dbReference type="InterPro" id="IPR029043">
    <property type="entry name" value="GcvT/YgfZ_C"/>
</dbReference>
<protein>
    <submittedName>
        <fullName evidence="3">tRNA-modifying protein YgfZ</fullName>
    </submittedName>
</protein>
<dbReference type="Gene3D" id="2.40.30.160">
    <property type="match status" value="1"/>
</dbReference>
<organism evidence="3 4">
    <name type="scientific">Shewanella maritima</name>
    <dbReference type="NCBI Taxonomy" id="2520507"/>
    <lineage>
        <taxon>Bacteria</taxon>
        <taxon>Pseudomonadati</taxon>
        <taxon>Pseudomonadota</taxon>
        <taxon>Gammaproteobacteria</taxon>
        <taxon>Alteromonadales</taxon>
        <taxon>Shewanellaceae</taxon>
        <taxon>Shewanella</taxon>
    </lineage>
</organism>
<evidence type="ECO:0000313" key="4">
    <source>
        <dbReference type="Proteomes" id="UP000291106"/>
    </source>
</evidence>
<evidence type="ECO:0000313" key="3">
    <source>
        <dbReference type="EMBL" id="QBF82569.1"/>
    </source>
</evidence>
<dbReference type="NCBIfam" id="NF007110">
    <property type="entry name" value="PRK09559.1"/>
    <property type="match status" value="1"/>
</dbReference>
<evidence type="ECO:0000259" key="2">
    <source>
        <dbReference type="Pfam" id="PF21130"/>
    </source>
</evidence>
<dbReference type="PANTHER" id="PTHR22602:SF0">
    <property type="entry name" value="TRANSFERASE CAF17, MITOCHONDRIAL-RELATED"/>
    <property type="match status" value="1"/>
</dbReference>
<feature type="domain" description="GCVT N-terminal" evidence="1">
    <location>
        <begin position="21"/>
        <end position="135"/>
    </location>
</feature>
<dbReference type="InterPro" id="IPR048451">
    <property type="entry name" value="YgfZ_barrel"/>
</dbReference>
<dbReference type="InterPro" id="IPR006222">
    <property type="entry name" value="GCVT_N"/>
</dbReference>
<dbReference type="EMBL" id="CP036200">
    <property type="protein sequence ID" value="QBF82569.1"/>
    <property type="molecule type" value="Genomic_DNA"/>
</dbReference>
<dbReference type="Proteomes" id="UP000291106">
    <property type="component" value="Chromosome"/>
</dbReference>
<dbReference type="SUPFAM" id="SSF103025">
    <property type="entry name" value="Folate-binding domain"/>
    <property type="match status" value="1"/>
</dbReference>
<dbReference type="PANTHER" id="PTHR22602">
    <property type="entry name" value="TRANSFERASE CAF17, MITOCHONDRIAL-RELATED"/>
    <property type="match status" value="1"/>
</dbReference>
<dbReference type="GO" id="GO:0016226">
    <property type="term" value="P:iron-sulfur cluster assembly"/>
    <property type="evidence" value="ECO:0007669"/>
    <property type="project" value="TreeGrafter"/>
</dbReference>
<dbReference type="InterPro" id="IPR045179">
    <property type="entry name" value="YgfZ/GcvT"/>
</dbReference>
<dbReference type="NCBIfam" id="TIGR03317">
    <property type="entry name" value="ygfZ_signature"/>
    <property type="match status" value="1"/>
</dbReference>
<keyword evidence="4" id="KW-1185">Reference proteome</keyword>
<dbReference type="KEGG" id="smai:EXU30_07570"/>
<dbReference type="InterPro" id="IPR017703">
    <property type="entry name" value="YgfZ/GCV_T_CS"/>
</dbReference>
<dbReference type="Pfam" id="PF21130">
    <property type="entry name" value="YgfZ_barrel"/>
    <property type="match status" value="1"/>
</dbReference>